<feature type="domain" description="VPS9" evidence="3">
    <location>
        <begin position="344"/>
        <end position="505"/>
    </location>
</feature>
<dbReference type="Gene3D" id="1.25.40.20">
    <property type="entry name" value="Ankyrin repeat-containing domain"/>
    <property type="match status" value="2"/>
</dbReference>
<dbReference type="Pfam" id="PF13857">
    <property type="entry name" value="Ank_5"/>
    <property type="match status" value="1"/>
</dbReference>
<dbReference type="GO" id="GO:0045022">
    <property type="term" value="P:early endosome to late endosome transport"/>
    <property type="evidence" value="ECO:0007669"/>
    <property type="project" value="TreeGrafter"/>
</dbReference>
<dbReference type="OrthoDB" id="7464126at2759"/>
<dbReference type="GO" id="GO:0030133">
    <property type="term" value="C:transport vesicle"/>
    <property type="evidence" value="ECO:0007669"/>
    <property type="project" value="TreeGrafter"/>
</dbReference>
<dbReference type="InterPro" id="IPR003123">
    <property type="entry name" value="VPS9"/>
</dbReference>
<dbReference type="FunFam" id="1.25.40.20:FF:000443">
    <property type="entry name" value="Putative vps9 domain protein"/>
    <property type="match status" value="1"/>
</dbReference>
<accession>A0A6A6U6P5</accession>
<dbReference type="GO" id="GO:0035091">
    <property type="term" value="F:phosphatidylinositol binding"/>
    <property type="evidence" value="ECO:0007669"/>
    <property type="project" value="InterPro"/>
</dbReference>
<dbReference type="PROSITE" id="PS51205">
    <property type="entry name" value="VPS9"/>
    <property type="match status" value="1"/>
</dbReference>
<feature type="region of interest" description="Disordered" evidence="2">
    <location>
        <begin position="67"/>
        <end position="86"/>
    </location>
</feature>
<feature type="compositionally biased region" description="Low complexity" evidence="2">
    <location>
        <begin position="67"/>
        <end position="81"/>
    </location>
</feature>
<dbReference type="Proteomes" id="UP000799302">
    <property type="component" value="Unassembled WGS sequence"/>
</dbReference>
<dbReference type="Pfam" id="PF02204">
    <property type="entry name" value="VPS9"/>
    <property type="match status" value="1"/>
</dbReference>
<organism evidence="4 5">
    <name type="scientific">Microthyrium microscopicum</name>
    <dbReference type="NCBI Taxonomy" id="703497"/>
    <lineage>
        <taxon>Eukaryota</taxon>
        <taxon>Fungi</taxon>
        <taxon>Dikarya</taxon>
        <taxon>Ascomycota</taxon>
        <taxon>Pezizomycotina</taxon>
        <taxon>Dothideomycetes</taxon>
        <taxon>Dothideomycetes incertae sedis</taxon>
        <taxon>Microthyriales</taxon>
        <taxon>Microthyriaceae</taxon>
        <taxon>Microthyrium</taxon>
    </lineage>
</organism>
<reference evidence="4" key="1">
    <citation type="journal article" date="2020" name="Stud. Mycol.">
        <title>101 Dothideomycetes genomes: a test case for predicting lifestyles and emergence of pathogens.</title>
        <authorList>
            <person name="Haridas S."/>
            <person name="Albert R."/>
            <person name="Binder M."/>
            <person name="Bloem J."/>
            <person name="Labutti K."/>
            <person name="Salamov A."/>
            <person name="Andreopoulos B."/>
            <person name="Baker S."/>
            <person name="Barry K."/>
            <person name="Bills G."/>
            <person name="Bluhm B."/>
            <person name="Cannon C."/>
            <person name="Castanera R."/>
            <person name="Culley D."/>
            <person name="Daum C."/>
            <person name="Ezra D."/>
            <person name="Gonzalez J."/>
            <person name="Henrissat B."/>
            <person name="Kuo A."/>
            <person name="Liang C."/>
            <person name="Lipzen A."/>
            <person name="Lutzoni F."/>
            <person name="Magnuson J."/>
            <person name="Mondo S."/>
            <person name="Nolan M."/>
            <person name="Ohm R."/>
            <person name="Pangilinan J."/>
            <person name="Park H.-J."/>
            <person name="Ramirez L."/>
            <person name="Alfaro M."/>
            <person name="Sun H."/>
            <person name="Tritt A."/>
            <person name="Yoshinaga Y."/>
            <person name="Zwiers L.-H."/>
            <person name="Turgeon B."/>
            <person name="Goodwin S."/>
            <person name="Spatafora J."/>
            <person name="Crous P."/>
            <person name="Grigoriev I."/>
        </authorList>
    </citation>
    <scope>NUCLEOTIDE SEQUENCE</scope>
    <source>
        <strain evidence="4">CBS 115976</strain>
    </source>
</reference>
<comment type="similarity">
    <text evidence="1">Belongs to the UPF0507 family.</text>
</comment>
<dbReference type="PANTHER" id="PTHR24170">
    <property type="entry name" value="ANKYRIN REPEAT DOMAIN-CONTAINING PROTEIN 27"/>
    <property type="match status" value="1"/>
</dbReference>
<evidence type="ECO:0000313" key="4">
    <source>
        <dbReference type="EMBL" id="KAF2667919.1"/>
    </source>
</evidence>
<feature type="compositionally biased region" description="Low complexity" evidence="2">
    <location>
        <begin position="220"/>
        <end position="233"/>
    </location>
</feature>
<protein>
    <recommendedName>
        <fullName evidence="3">VPS9 domain-containing protein</fullName>
    </recommendedName>
</protein>
<dbReference type="SMART" id="SM00248">
    <property type="entry name" value="ANK"/>
    <property type="match status" value="5"/>
</dbReference>
<feature type="region of interest" description="Disordered" evidence="2">
    <location>
        <begin position="220"/>
        <end position="240"/>
    </location>
</feature>
<dbReference type="CDD" id="cd06093">
    <property type="entry name" value="PX_domain"/>
    <property type="match status" value="1"/>
</dbReference>
<dbReference type="InterPro" id="IPR037191">
    <property type="entry name" value="VPS9_dom_sf"/>
</dbReference>
<keyword evidence="5" id="KW-1185">Reference proteome</keyword>
<proteinExistence type="inferred from homology"/>
<dbReference type="SUPFAM" id="SSF109993">
    <property type="entry name" value="VPS9 domain"/>
    <property type="match status" value="1"/>
</dbReference>
<dbReference type="SUPFAM" id="SSF48403">
    <property type="entry name" value="Ankyrin repeat"/>
    <property type="match status" value="1"/>
</dbReference>
<dbReference type="SUPFAM" id="SSF64268">
    <property type="entry name" value="PX domain"/>
    <property type="match status" value="1"/>
</dbReference>
<dbReference type="InterPro" id="IPR036871">
    <property type="entry name" value="PX_dom_sf"/>
</dbReference>
<dbReference type="InterPro" id="IPR051248">
    <property type="entry name" value="UPF0507/Ank_repeat_27"/>
</dbReference>
<gene>
    <name evidence="4" type="ORF">BT63DRAFT_426768</name>
</gene>
<dbReference type="GO" id="GO:0005886">
    <property type="term" value="C:plasma membrane"/>
    <property type="evidence" value="ECO:0007669"/>
    <property type="project" value="TreeGrafter"/>
</dbReference>
<dbReference type="GO" id="GO:0005769">
    <property type="term" value="C:early endosome"/>
    <property type="evidence" value="ECO:0007669"/>
    <property type="project" value="TreeGrafter"/>
</dbReference>
<dbReference type="EMBL" id="MU004237">
    <property type="protein sequence ID" value="KAF2667919.1"/>
    <property type="molecule type" value="Genomic_DNA"/>
</dbReference>
<name>A0A6A6U6P5_9PEZI</name>
<evidence type="ECO:0000256" key="2">
    <source>
        <dbReference type="SAM" id="MobiDB-lite"/>
    </source>
</evidence>
<dbReference type="GO" id="GO:0005085">
    <property type="term" value="F:guanyl-nucleotide exchange factor activity"/>
    <property type="evidence" value="ECO:0007669"/>
    <property type="project" value="TreeGrafter"/>
</dbReference>
<dbReference type="PANTHER" id="PTHR24170:SF1">
    <property type="entry name" value="DOMAIN PROTEIN, PUTATIVE (AFU_ORTHOLOGUE AFUA_1G09870)-RELATED"/>
    <property type="match status" value="1"/>
</dbReference>
<evidence type="ECO:0000259" key="3">
    <source>
        <dbReference type="PROSITE" id="PS51205"/>
    </source>
</evidence>
<dbReference type="GO" id="GO:0005770">
    <property type="term" value="C:late endosome"/>
    <property type="evidence" value="ECO:0007669"/>
    <property type="project" value="TreeGrafter"/>
</dbReference>
<dbReference type="InterPro" id="IPR002110">
    <property type="entry name" value="Ankyrin_rpt"/>
</dbReference>
<dbReference type="GO" id="GO:0097422">
    <property type="term" value="C:tubular endosome"/>
    <property type="evidence" value="ECO:0007669"/>
    <property type="project" value="TreeGrafter"/>
</dbReference>
<dbReference type="Gene3D" id="1.20.1050.80">
    <property type="entry name" value="VPS9 domain"/>
    <property type="match status" value="1"/>
</dbReference>
<evidence type="ECO:0000313" key="5">
    <source>
        <dbReference type="Proteomes" id="UP000799302"/>
    </source>
</evidence>
<sequence length="1290" mass="143300">MLPLNPYLRAFFRSSTLPSQCSPVSQHVLLVPTTEYLFTHRDRDTQVAYSDLANSEDFLASHVLRVSGPSPSSGGKEGTPSLRETRGKAKQYTTLNGRTVILKDSFIYSNKGFKHLSQAQVLSDAIFIPDTPEQQPWVIYYISRPLVGFAEPITYKAGQVNTVALADALKSPTSPAGPATPKKIIKSFTDLMNQFPMISRQMQPGLERIFNEFKREIEKPLPSLPSSGSTGSESSRKLAKRRNSISSITSLSNSTHSAVTSELNGAIYHSSLELSHMEEDLRHSLEIAITAAIDLFQMVDKQQLSLLGSSTDLTGAMVERMIERYVTEHLHDTMLFPRICTSRKSEDSELEARVRQMVDIDISQVGISIETGRAGKRELALRLASGVNIFKNMGVSSSPQEMLDILVETEKAITHQTSPKKQTNGDTESGSEKKYAIMAISADTLVSLLLVVVIRSPVRHLQARLLYMRHFIFIDDVESGEIGYALSTFEAVLSYLSHDSSGLRRSSLRNRRLWRATKDGKIPDMREILEPDVSSDANEFAVSSNPSTTDLKSMAGTTLDDNAFAPIHSMAAKTNGSLNHVFPFQNHTIVPDIEEPLPLEPRPKIKKRVSVQSRSASISSVSSVRSIPLTINSISSNFDGDLSMETLAQTQGPDGESVLMMAIHSRQAKALKYLLNLHTYFPINAVLDDENNESTTLLGAAMQTGHRQITDMILSFIIDNTDDMDVLKTYLARQDDNGRCAAHFLFDYPGLMAKIGDYVSWRLKDKNGQTPLFALCRSYDHEEYKWMVETAIEFATKSQRDGDRLRLSDHIDNKGNTLLHIINEPSLAARLLLECDSDVNAANDKHFTPLMVASKYGRTEMVRTLFSDPRVDLYARDLRGLTAVELAKDDEVRNRIDDLVLLGTPPTFDQRITRVVRSYFVEDGTVRFIIKSAAKNPNSTVTITTCRRTLIDFEDLARWLGLELPASWLPKPTGFLSAFLLPSRPSRAVARDTQLRLDSFLRILLSHSTFSTHEMVWEFFLVPDMDPTILAERSKTKADLRTEMVRDDYEPSTDLREVELFVAYARDSVRALLSASKSVSRTLNALRTAQSDLADAVSLAGTHFLALPMLAPPHAGAIKAMAATLRLPDFAPATALAYDFAAITSTIAALLAALSRPTDLIARISAAQRATDRAAQSVRRVHERAWPLHIGLLDDARARAKAEATSKRDRAAEAVDGLGKELRYTQTVVAGEMAGWQEERVKMGREAVKNLARRMLVVERARLEGLLRAGRSVGVIFGRDGRRVKEDSEP</sequence>
<dbReference type="InterPro" id="IPR036770">
    <property type="entry name" value="Ankyrin_rpt-contain_sf"/>
</dbReference>
<evidence type="ECO:0000256" key="1">
    <source>
        <dbReference type="ARBA" id="ARBA00007428"/>
    </source>
</evidence>
<dbReference type="GO" id="GO:0000149">
    <property type="term" value="F:SNARE binding"/>
    <property type="evidence" value="ECO:0007669"/>
    <property type="project" value="TreeGrafter"/>
</dbReference>